<dbReference type="InterPro" id="IPR022488">
    <property type="entry name" value="PPK2-related"/>
</dbReference>
<evidence type="ECO:0000259" key="6">
    <source>
        <dbReference type="Pfam" id="PF03976"/>
    </source>
</evidence>
<evidence type="ECO:0000256" key="2">
    <source>
        <dbReference type="ARBA" id="ARBA00022679"/>
    </source>
</evidence>
<dbReference type="InterPro" id="IPR027417">
    <property type="entry name" value="P-loop_NTPase"/>
</dbReference>
<comment type="similarity">
    <text evidence="1 4">Belongs to the polyphosphate kinase 2 (PPK2) family. Class I subfamily.</text>
</comment>
<evidence type="ECO:0000256" key="5">
    <source>
        <dbReference type="SAM" id="MobiDB-lite"/>
    </source>
</evidence>
<sequence>MGSKSARKKAPNGGHVRKRVAEAGELHSPAAEPGTPAKKPMKNKEYLRRLKPLQGELVAMQEWVRSSGAKVCILFEGRDTAGKGGVIKAITERVSPRVFRVVALPAPTEREKSQMYVQRYLPHLPAGGEVVIFDRSWYNRAGVERVMGFCTEEEARHFLEMTPAVERAIVDSGIVLLKYWLEVSQEQQTVRLQRRIDDPRRIWKLSDLDLQSYSRWYDYSRARDEMFRYTDTGWAPWYVADNDDKKRGRLNVVSHLLSQIPYEPLEHRDITLPERRGPHGYRTPRQQLHWIPTPF</sequence>
<dbReference type="eggNOG" id="COG2326">
    <property type="taxonomic scope" value="Bacteria"/>
</dbReference>
<evidence type="ECO:0000313" key="8">
    <source>
        <dbReference type="Proteomes" id="UP000042997"/>
    </source>
</evidence>
<dbReference type="AlphaFoldDB" id="A0A098BKG3"/>
<evidence type="ECO:0000256" key="3">
    <source>
        <dbReference type="ARBA" id="ARBA00022777"/>
    </source>
</evidence>
<dbReference type="InterPro" id="IPR016898">
    <property type="entry name" value="Polyphosphate_phosphotransfera"/>
</dbReference>
<dbReference type="PANTHER" id="PTHR34383">
    <property type="entry name" value="POLYPHOSPHATE:AMP PHOSPHOTRANSFERASE-RELATED"/>
    <property type="match status" value="1"/>
</dbReference>
<dbReference type="PIRSF" id="PIRSF028756">
    <property type="entry name" value="PPK2_prd"/>
    <property type="match status" value="1"/>
</dbReference>
<dbReference type="Proteomes" id="UP000042997">
    <property type="component" value="Unassembled WGS sequence"/>
</dbReference>
<accession>A0A098BKG3</accession>
<protein>
    <recommendedName>
        <fullName evidence="4">ADP/GDP-polyphosphate phosphotransferase</fullName>
        <ecNumber evidence="4">2.7.4.-</ecNumber>
    </recommendedName>
    <alternativeName>
        <fullName evidence="4">Polyphosphate kinase PPK2</fullName>
    </alternativeName>
</protein>
<proteinExistence type="inferred from homology"/>
<dbReference type="EMBL" id="CCSD01000049">
    <property type="protein sequence ID" value="CDZ88211.1"/>
    <property type="molecule type" value="Genomic_DNA"/>
</dbReference>
<dbReference type="NCBIfam" id="TIGR03707">
    <property type="entry name" value="PPK2_P_aer"/>
    <property type="match status" value="1"/>
</dbReference>
<keyword evidence="3 4" id="KW-0418">Kinase</keyword>
<evidence type="ECO:0000256" key="1">
    <source>
        <dbReference type="ARBA" id="ARBA00009924"/>
    </source>
</evidence>
<evidence type="ECO:0000313" key="7">
    <source>
        <dbReference type="EMBL" id="CDZ88211.1"/>
    </source>
</evidence>
<dbReference type="Pfam" id="PF03976">
    <property type="entry name" value="PPK2"/>
    <property type="match status" value="1"/>
</dbReference>
<dbReference type="OrthoDB" id="9775224at2"/>
<dbReference type="InterPro" id="IPR022486">
    <property type="entry name" value="PPK2_PA0141"/>
</dbReference>
<reference evidence="7 8" key="1">
    <citation type="journal article" date="2014" name="Genome Announc.">
        <title>Draft Genome Sequence of Propane- and Butane-Oxidizing Actinobacterium Rhodococcus ruber IEGM 231.</title>
        <authorList>
            <person name="Ivshina I.B."/>
            <person name="Kuyukina M.S."/>
            <person name="Krivoruchko A.V."/>
            <person name="Barbe V."/>
            <person name="Fischer C."/>
        </authorList>
    </citation>
    <scope>NUCLEOTIDE SEQUENCE [LARGE SCALE GENOMIC DNA]</scope>
</reference>
<dbReference type="GO" id="GO:0008976">
    <property type="term" value="F:polyphosphate kinase activity"/>
    <property type="evidence" value="ECO:0007669"/>
    <property type="project" value="UniProtKB-UniRule"/>
</dbReference>
<dbReference type="SUPFAM" id="SSF52540">
    <property type="entry name" value="P-loop containing nucleoside triphosphate hydrolases"/>
    <property type="match status" value="1"/>
</dbReference>
<feature type="compositionally biased region" description="Basic residues" evidence="5">
    <location>
        <begin position="1"/>
        <end position="18"/>
    </location>
</feature>
<comment type="function">
    <text evidence="4">Uses inorganic polyphosphate (polyP) as a donor to convert GDP to GTP or ADP to ATP.</text>
</comment>
<comment type="subunit">
    <text evidence="4">Homotetramer.</text>
</comment>
<feature type="region of interest" description="Disordered" evidence="5">
    <location>
        <begin position="1"/>
        <end position="43"/>
    </location>
</feature>
<dbReference type="GO" id="GO:0006793">
    <property type="term" value="P:phosphorus metabolic process"/>
    <property type="evidence" value="ECO:0007669"/>
    <property type="project" value="InterPro"/>
</dbReference>
<feature type="domain" description="Polyphosphate kinase-2-related" evidence="6">
    <location>
        <begin position="42"/>
        <end position="264"/>
    </location>
</feature>
<organism evidence="7 8">
    <name type="scientific">Rhodococcus ruber</name>
    <dbReference type="NCBI Taxonomy" id="1830"/>
    <lineage>
        <taxon>Bacteria</taxon>
        <taxon>Bacillati</taxon>
        <taxon>Actinomycetota</taxon>
        <taxon>Actinomycetes</taxon>
        <taxon>Mycobacteriales</taxon>
        <taxon>Nocardiaceae</taxon>
        <taxon>Rhodococcus</taxon>
    </lineage>
</organism>
<dbReference type="EC" id="2.7.4.-" evidence="4"/>
<gene>
    <name evidence="7" type="ORF">RHRU231_390128</name>
</gene>
<keyword evidence="2 4" id="KW-0808">Transferase</keyword>
<evidence type="ECO:0000256" key="4">
    <source>
        <dbReference type="RuleBase" id="RU369062"/>
    </source>
</evidence>
<dbReference type="RefSeq" id="WP_040271291.1">
    <property type="nucleotide sequence ID" value="NZ_JAJNCM010000039.1"/>
</dbReference>
<dbReference type="Gene3D" id="3.40.50.300">
    <property type="entry name" value="P-loop containing nucleotide triphosphate hydrolases"/>
    <property type="match status" value="1"/>
</dbReference>
<dbReference type="PANTHER" id="PTHR34383:SF1">
    <property type="entry name" value="ADP-POLYPHOSPHATE PHOSPHOTRANSFERASE"/>
    <property type="match status" value="1"/>
</dbReference>
<name>A0A098BKG3_9NOCA</name>